<dbReference type="GO" id="GO:0046872">
    <property type="term" value="F:metal ion binding"/>
    <property type="evidence" value="ECO:0007669"/>
    <property type="project" value="UniProtKB-KW"/>
</dbReference>
<proteinExistence type="inferred from homology"/>
<dbReference type="Pfam" id="PF00682">
    <property type="entry name" value="HMGL-like"/>
    <property type="match status" value="1"/>
</dbReference>
<evidence type="ECO:0000259" key="4">
    <source>
        <dbReference type="PROSITE" id="PS50991"/>
    </source>
</evidence>
<dbReference type="Gene3D" id="3.20.20.70">
    <property type="entry name" value="Aldolase class I"/>
    <property type="match status" value="1"/>
</dbReference>
<dbReference type="InterPro" id="IPR013785">
    <property type="entry name" value="Aldolase_TIM"/>
</dbReference>
<dbReference type="FunFam" id="3.20.20.70:FF:000071">
    <property type="entry name" value="Hydroxymethylglutaryl-CoA lyase"/>
    <property type="match status" value="1"/>
</dbReference>
<organism evidence="5 6">
    <name type="scientific">Mesorhizobium plurifarium</name>
    <dbReference type="NCBI Taxonomy" id="69974"/>
    <lineage>
        <taxon>Bacteria</taxon>
        <taxon>Pseudomonadati</taxon>
        <taxon>Pseudomonadota</taxon>
        <taxon>Alphaproteobacteria</taxon>
        <taxon>Hyphomicrobiales</taxon>
        <taxon>Phyllobacteriaceae</taxon>
        <taxon>Mesorhizobium</taxon>
    </lineage>
</organism>
<evidence type="ECO:0000256" key="2">
    <source>
        <dbReference type="ARBA" id="ARBA00022723"/>
    </source>
</evidence>
<dbReference type="GO" id="GO:0004419">
    <property type="term" value="F:hydroxymethylglutaryl-CoA lyase activity"/>
    <property type="evidence" value="ECO:0007669"/>
    <property type="project" value="UniProtKB-EC"/>
</dbReference>
<dbReference type="CDD" id="cd07938">
    <property type="entry name" value="DRE_TIM_HMGL"/>
    <property type="match status" value="1"/>
</dbReference>
<name>A0A090DJR6_MESPL</name>
<comment type="similarity">
    <text evidence="1">Belongs to the HMG-CoA lyase family.</text>
</comment>
<gene>
    <name evidence="5" type="primary">HMGCL</name>
    <name evidence="5" type="ORF">MPL3356_150216</name>
</gene>
<evidence type="ECO:0000256" key="3">
    <source>
        <dbReference type="ARBA" id="ARBA00023239"/>
    </source>
</evidence>
<keyword evidence="3 5" id="KW-0456">Lyase</keyword>
<dbReference type="GO" id="GO:0046951">
    <property type="term" value="P:ketone body biosynthetic process"/>
    <property type="evidence" value="ECO:0007669"/>
    <property type="project" value="TreeGrafter"/>
</dbReference>
<keyword evidence="2" id="KW-0479">Metal-binding</keyword>
<dbReference type="InterPro" id="IPR000891">
    <property type="entry name" value="PYR_CT"/>
</dbReference>
<dbReference type="NCBIfam" id="NF004283">
    <property type="entry name" value="PRK05692.1"/>
    <property type="match status" value="1"/>
</dbReference>
<dbReference type="AlphaFoldDB" id="A0A090DJR6"/>
<dbReference type="PROSITE" id="PS50991">
    <property type="entry name" value="PYR_CT"/>
    <property type="match status" value="1"/>
</dbReference>
<dbReference type="EMBL" id="CCMZ01000007">
    <property type="protein sequence ID" value="CDX14113.1"/>
    <property type="molecule type" value="Genomic_DNA"/>
</dbReference>
<reference evidence="6" key="1">
    <citation type="submission" date="2014-08" db="EMBL/GenBank/DDBJ databases">
        <authorList>
            <person name="Moulin L."/>
        </authorList>
    </citation>
    <scope>NUCLEOTIDE SEQUENCE [LARGE SCALE GENOMIC DNA]</scope>
</reference>
<evidence type="ECO:0000256" key="1">
    <source>
        <dbReference type="ARBA" id="ARBA00009405"/>
    </source>
</evidence>
<dbReference type="EC" id="4.1.3.4" evidence="5"/>
<dbReference type="PANTHER" id="PTHR42738:SF7">
    <property type="entry name" value="HYDROXYMETHYLGLUTARYL-COA LYASE"/>
    <property type="match status" value="1"/>
</dbReference>
<accession>A0A090DJR6</accession>
<protein>
    <submittedName>
        <fullName evidence="5">Hydroxymethylglutaryl-CoA lyase, mitochondrial</fullName>
        <ecNumber evidence="5">4.1.3.4</ecNumber>
    </submittedName>
</protein>
<evidence type="ECO:0000313" key="6">
    <source>
        <dbReference type="Proteomes" id="UP000045285"/>
    </source>
</evidence>
<dbReference type="InterPro" id="IPR043594">
    <property type="entry name" value="HMGL"/>
</dbReference>
<dbReference type="PANTHER" id="PTHR42738">
    <property type="entry name" value="HYDROXYMETHYLGLUTARYL-COA LYASE"/>
    <property type="match status" value="1"/>
</dbReference>
<keyword evidence="6" id="KW-1185">Reference proteome</keyword>
<sequence length="291" mass="30884">MTGDKVTIVEVGPRDGLQNEKRIVSTEDKLALIELLAQAGFSRIEATAFVSPKWVPQMADHDAVMRGIPRRSGLTLSALVPNEQGALAAIQAGARELAVFTSASETFAQKNINCSIAESLQRFRPVLALAAARDIAVRGYVSCAVECPYEGPIEPAAARSVSARLLDLGCSEIAIADTIGRATPERVEPMLAEVLQAVPRRQLACHFHDTSGLALSNVDVALGHGIRTFDSAIGGLGGCPYAPGAAGNLATERLLEHLDRHGHVHGIDRDALAGALQMAQSLKENRSVRET</sequence>
<dbReference type="SUPFAM" id="SSF51569">
    <property type="entry name" value="Aldolase"/>
    <property type="match status" value="1"/>
</dbReference>
<dbReference type="GO" id="GO:0006552">
    <property type="term" value="P:L-leucine catabolic process"/>
    <property type="evidence" value="ECO:0007669"/>
    <property type="project" value="TreeGrafter"/>
</dbReference>
<dbReference type="Proteomes" id="UP000045285">
    <property type="component" value="Unassembled WGS sequence"/>
</dbReference>
<feature type="domain" description="Pyruvate carboxyltransferase" evidence="4">
    <location>
        <begin position="6"/>
        <end position="273"/>
    </location>
</feature>
<evidence type="ECO:0000313" key="5">
    <source>
        <dbReference type="EMBL" id="CDX14113.1"/>
    </source>
</evidence>